<evidence type="ECO:0000313" key="3">
    <source>
        <dbReference type="Proteomes" id="UP001589613"/>
    </source>
</evidence>
<keyword evidence="1" id="KW-0812">Transmembrane</keyword>
<evidence type="ECO:0000313" key="2">
    <source>
        <dbReference type="EMBL" id="MFB9731403.1"/>
    </source>
</evidence>
<proteinExistence type="predicted"/>
<feature type="transmembrane region" description="Helical" evidence="1">
    <location>
        <begin position="73"/>
        <end position="90"/>
    </location>
</feature>
<dbReference type="RefSeq" id="WP_141337204.1">
    <property type="nucleotide sequence ID" value="NZ_JBHMAX010000010.1"/>
</dbReference>
<evidence type="ECO:0000256" key="1">
    <source>
        <dbReference type="SAM" id="Phobius"/>
    </source>
</evidence>
<gene>
    <name evidence="2" type="ORF">ACFFN0_05050</name>
</gene>
<keyword evidence="3" id="KW-1185">Reference proteome</keyword>
<dbReference type="Proteomes" id="UP001589613">
    <property type="component" value="Unassembled WGS sequence"/>
</dbReference>
<feature type="transmembrane region" description="Helical" evidence="1">
    <location>
        <begin position="102"/>
        <end position="120"/>
    </location>
</feature>
<protein>
    <recommendedName>
        <fullName evidence="4">SPW repeat-containing protein</fullName>
    </recommendedName>
</protein>
<name>A0ABV5V0S5_9MICO</name>
<evidence type="ECO:0008006" key="4">
    <source>
        <dbReference type="Google" id="ProtNLM"/>
    </source>
</evidence>
<organism evidence="2 3">
    <name type="scientific">Ornithinimicrobium kibberense</name>
    <dbReference type="NCBI Taxonomy" id="282060"/>
    <lineage>
        <taxon>Bacteria</taxon>
        <taxon>Bacillati</taxon>
        <taxon>Actinomycetota</taxon>
        <taxon>Actinomycetes</taxon>
        <taxon>Micrococcales</taxon>
        <taxon>Ornithinimicrobiaceae</taxon>
        <taxon>Ornithinimicrobium</taxon>
    </lineage>
</organism>
<feature type="transmembrane region" description="Helical" evidence="1">
    <location>
        <begin position="43"/>
        <end position="61"/>
    </location>
</feature>
<accession>A0ABV5V0S5</accession>
<comment type="caution">
    <text evidence="2">The sequence shown here is derived from an EMBL/GenBank/DDBJ whole genome shotgun (WGS) entry which is preliminary data.</text>
</comment>
<dbReference type="EMBL" id="JBHMAX010000010">
    <property type="protein sequence ID" value="MFB9731403.1"/>
    <property type="molecule type" value="Genomic_DNA"/>
</dbReference>
<sequence length="133" mass="14028">MTLSPSGSDAVVTGHPGRAWSIMLIGGVLGWISGQSWSIDRGFGEAFSLFMAFGTLAVIAAPAQMTAGRAARPVWVAVAGAIGITVPWFFDLAIELGGDGVWLPTLFVLVVGFGVTYGVATFTRIAMHRLEDW</sequence>
<keyword evidence="1" id="KW-1133">Transmembrane helix</keyword>
<feature type="transmembrane region" description="Helical" evidence="1">
    <location>
        <begin position="20"/>
        <end position="37"/>
    </location>
</feature>
<keyword evidence="1" id="KW-0472">Membrane</keyword>
<reference evidence="2 3" key="1">
    <citation type="submission" date="2024-09" db="EMBL/GenBank/DDBJ databases">
        <authorList>
            <person name="Sun Q."/>
            <person name="Mori K."/>
        </authorList>
    </citation>
    <scope>NUCLEOTIDE SEQUENCE [LARGE SCALE GENOMIC DNA]</scope>
    <source>
        <strain evidence="2 3">JCM 12763</strain>
    </source>
</reference>